<evidence type="ECO:0000256" key="2">
    <source>
        <dbReference type="ARBA" id="ARBA00022679"/>
    </source>
</evidence>
<evidence type="ECO:0000313" key="3">
    <source>
        <dbReference type="EMBL" id="MBE5034715.1"/>
    </source>
</evidence>
<proteinExistence type="inferred from homology"/>
<dbReference type="Pfam" id="PF02515">
    <property type="entry name" value="CoA_transf_3"/>
    <property type="match status" value="1"/>
</dbReference>
<dbReference type="InterPro" id="IPR044855">
    <property type="entry name" value="CoA-Trfase_III_dom3_sf"/>
</dbReference>
<dbReference type="Proteomes" id="UP001516588">
    <property type="component" value="Unassembled WGS sequence"/>
</dbReference>
<dbReference type="InterPro" id="IPR050509">
    <property type="entry name" value="CoA-transferase_III"/>
</dbReference>
<dbReference type="EMBL" id="JADCKA010000001">
    <property type="protein sequence ID" value="MBE5034715.1"/>
    <property type="molecule type" value="Genomic_DNA"/>
</dbReference>
<comment type="similarity">
    <text evidence="1">Belongs to the CoA-transferase III family.</text>
</comment>
<dbReference type="SUPFAM" id="SSF89796">
    <property type="entry name" value="CoA-transferase family III (CaiB/BaiF)"/>
    <property type="match status" value="1"/>
</dbReference>
<accession>A0ABR9QV30</accession>
<dbReference type="Gene3D" id="3.30.1540.10">
    <property type="entry name" value="formyl-coa transferase, domain 3"/>
    <property type="match status" value="1"/>
</dbReference>
<gene>
    <name evidence="3" type="ORF">INF20_00225</name>
</gene>
<evidence type="ECO:0000313" key="4">
    <source>
        <dbReference type="Proteomes" id="UP001516588"/>
    </source>
</evidence>
<dbReference type="RefSeq" id="WP_226384386.1">
    <property type="nucleotide sequence ID" value="NZ_JADCKA010000001.1"/>
</dbReference>
<keyword evidence="4" id="KW-1185">Reference proteome</keyword>
<reference evidence="3 4" key="1">
    <citation type="submission" date="2020-10" db="EMBL/GenBank/DDBJ databases">
        <title>ChiBAC.</title>
        <authorList>
            <person name="Zenner C."/>
            <person name="Hitch T.C.A."/>
            <person name="Clavel T."/>
        </authorList>
    </citation>
    <scope>NUCLEOTIDE SEQUENCE [LARGE SCALE GENOMIC DNA]</scope>
    <source>
        <strain evidence="3 4">DSM 108706</strain>
    </source>
</reference>
<dbReference type="PANTHER" id="PTHR48228">
    <property type="entry name" value="SUCCINYL-COA--D-CITRAMALATE COA-TRANSFERASE"/>
    <property type="match status" value="1"/>
</dbReference>
<organism evidence="3 4">
    <name type="scientific">Gallibacter intestinalis</name>
    <dbReference type="NCBI Taxonomy" id="2779356"/>
    <lineage>
        <taxon>Bacteria</taxon>
        <taxon>Bacillati</taxon>
        <taxon>Bacillota</taxon>
        <taxon>Clostridia</taxon>
        <taxon>Eubacteriales</taxon>
        <taxon>Eubacteriaceae</taxon>
        <taxon>Gallibacter</taxon>
    </lineage>
</organism>
<dbReference type="Gene3D" id="3.40.50.10540">
    <property type="entry name" value="Crotonobetainyl-coa:carnitine coa-transferase, domain 1"/>
    <property type="match status" value="1"/>
</dbReference>
<dbReference type="GO" id="GO:0016740">
    <property type="term" value="F:transferase activity"/>
    <property type="evidence" value="ECO:0007669"/>
    <property type="project" value="UniProtKB-KW"/>
</dbReference>
<comment type="caution">
    <text evidence="3">The sequence shown here is derived from an EMBL/GenBank/DDBJ whole genome shotgun (WGS) entry which is preliminary data.</text>
</comment>
<dbReference type="InterPro" id="IPR023606">
    <property type="entry name" value="CoA-Trfase_III_dom_1_sf"/>
</dbReference>
<name>A0ABR9QV30_9FIRM</name>
<dbReference type="PANTHER" id="PTHR48228:SF6">
    <property type="entry name" value="L-CARNITINE COA-TRANSFERASE"/>
    <property type="match status" value="1"/>
</dbReference>
<evidence type="ECO:0000256" key="1">
    <source>
        <dbReference type="ARBA" id="ARBA00008383"/>
    </source>
</evidence>
<dbReference type="InterPro" id="IPR003673">
    <property type="entry name" value="CoA-Trfase_fam_III"/>
</dbReference>
<protein>
    <submittedName>
        <fullName evidence="3">CoA transferase</fullName>
    </submittedName>
</protein>
<sequence>MTEKDKIKDKKEVKQRGSVLTPGFGPLRGVRVLSCGNVIGGPYAAQLLGEMGAEVIHIERPGVGDMIKAEGRTNGVYPAWAALARNRLSVTLNMDMKNEDSREIFLGLIKKCDIWVENLVWIEKMGITDEMIREANPKIVIVHVSGFGRPQFGGIPEVCDRPSFDVIGQAYSGFMSVQGEEGEMYPITKPTLNDYHTALFAALGALAAYIRARRTGKGDVVDVAQFEADAALLGHFMVSYTVSGELPKRTGNAFTNAPYDLYETGDGRYVAMGTLGKPLYNRALEVMGFDTEEYPFEECGVDPAAMNSELGKKLDMRIRGWMRGHTAAEIEERFGKKRVPASAVNTLADLLENDHFIARGDAIKWKDEDSGKEITGTGVMPKFLDNPGKVWRGAPKTGQDTELVLKKVFGYDAAKIKQLRDDGVI</sequence>
<keyword evidence="2 3" id="KW-0808">Transferase</keyword>